<feature type="domain" description="DUF4440" evidence="1">
    <location>
        <begin position="9"/>
        <end position="121"/>
    </location>
</feature>
<keyword evidence="3" id="KW-1185">Reference proteome</keyword>
<sequence>MTDAVRAEIQAFYDRYIAAWNARDFGAMADFHTEPALFMHSEKSFNLPDRAAKIAMLEDLFARLIDEGFSHSVYDTLTVRPSGEGMAIADARNIRRLRSDGSSIEVVDAHYVLRKEGGSWRFIVTVICSPGWRKQRQPTLYVA</sequence>
<organism evidence="2 3">
    <name type="scientific">Microbaculum marinisediminis</name>
    <dbReference type="NCBI Taxonomy" id="2931392"/>
    <lineage>
        <taxon>Bacteria</taxon>
        <taxon>Pseudomonadati</taxon>
        <taxon>Pseudomonadota</taxon>
        <taxon>Alphaproteobacteria</taxon>
        <taxon>Hyphomicrobiales</taxon>
        <taxon>Tepidamorphaceae</taxon>
        <taxon>Microbaculum</taxon>
    </lineage>
</organism>
<evidence type="ECO:0000313" key="2">
    <source>
        <dbReference type="EMBL" id="MCT8972845.1"/>
    </source>
</evidence>
<proteinExistence type="predicted"/>
<evidence type="ECO:0000259" key="1">
    <source>
        <dbReference type="Pfam" id="PF14534"/>
    </source>
</evidence>
<reference evidence="2 3" key="1">
    <citation type="submission" date="2022-04" db="EMBL/GenBank/DDBJ databases">
        <authorList>
            <person name="Ye Y.-Q."/>
            <person name="Du Z.-J."/>
        </authorList>
    </citation>
    <scope>NUCLEOTIDE SEQUENCE [LARGE SCALE GENOMIC DNA]</scope>
    <source>
        <strain evidence="2 3">A6E488</strain>
    </source>
</reference>
<dbReference type="InterPro" id="IPR032710">
    <property type="entry name" value="NTF2-like_dom_sf"/>
</dbReference>
<evidence type="ECO:0000313" key="3">
    <source>
        <dbReference type="Proteomes" id="UP001320898"/>
    </source>
</evidence>
<dbReference type="CDD" id="cd00531">
    <property type="entry name" value="NTF2_like"/>
    <property type="match status" value="1"/>
</dbReference>
<dbReference type="RefSeq" id="WP_261616417.1">
    <property type="nucleotide sequence ID" value="NZ_JALIDZ010000005.1"/>
</dbReference>
<dbReference type="InterPro" id="IPR027843">
    <property type="entry name" value="DUF4440"/>
</dbReference>
<protein>
    <submittedName>
        <fullName evidence="2">Nuclear transport factor 2 family protein</fullName>
    </submittedName>
</protein>
<name>A0AAW5R2S5_9HYPH</name>
<dbReference type="EMBL" id="JALIDZ010000005">
    <property type="protein sequence ID" value="MCT8972845.1"/>
    <property type="molecule type" value="Genomic_DNA"/>
</dbReference>
<dbReference type="Pfam" id="PF14534">
    <property type="entry name" value="DUF4440"/>
    <property type="match status" value="1"/>
</dbReference>
<accession>A0AAW5R2S5</accession>
<dbReference type="AlphaFoldDB" id="A0AAW5R2S5"/>
<dbReference type="SUPFAM" id="SSF54427">
    <property type="entry name" value="NTF2-like"/>
    <property type="match status" value="1"/>
</dbReference>
<comment type="caution">
    <text evidence="2">The sequence shown here is derived from an EMBL/GenBank/DDBJ whole genome shotgun (WGS) entry which is preliminary data.</text>
</comment>
<dbReference type="Proteomes" id="UP001320898">
    <property type="component" value="Unassembled WGS sequence"/>
</dbReference>
<dbReference type="Gene3D" id="3.10.450.50">
    <property type="match status" value="1"/>
</dbReference>
<gene>
    <name evidence="2" type="ORF">MUB46_13340</name>
</gene>